<dbReference type="Pfam" id="PF07690">
    <property type="entry name" value="MFS_1"/>
    <property type="match status" value="1"/>
</dbReference>
<keyword evidence="5 6" id="KW-0472">Membrane</keyword>
<proteinExistence type="predicted"/>
<dbReference type="RefSeq" id="WP_080819418.1">
    <property type="nucleotide sequence ID" value="NZ_LT009749.1"/>
</dbReference>
<feature type="transmembrane region" description="Helical" evidence="6">
    <location>
        <begin position="338"/>
        <end position="358"/>
    </location>
</feature>
<dbReference type="Proteomes" id="UP000191987">
    <property type="component" value="Unassembled WGS sequence"/>
</dbReference>
<evidence type="ECO:0000313" key="9">
    <source>
        <dbReference type="Proteomes" id="UP000191987"/>
    </source>
</evidence>
<dbReference type="InterPro" id="IPR036259">
    <property type="entry name" value="MFS_trans_sf"/>
</dbReference>
<sequence>MTLTDASTLEKTTTRKVFWRIVPYCFILYVISYLDRANLGYAALEMNKDLALSAEAFGFAGGIFFIGYFLFEVPSNVALQKYGSRIWISRILLTWGAVAVLTGFVQEAWQLYTLRFLLGVAEAGFFPGIIIYLTYWFRAKEQATTVAFFTAAIPASYLLGAPLSTWIMDNVNWFGHAGWRWMLVLEGLPAILAGVFNYFYMTDRPEKAKWLTEDERNWLVGELAQDHNKRKNVQHLGLWAAISNPKVLFLSAIYFIYQVGNLGIGLWMPQIIQSFGKSLTHTQIGLVAMIPYAIATVAMVLWSRSSDRTGERQKHSAVPLLIGGFALAATGLTHDPYVAIGLISVALAGIYAFKSPFWSLPGLFLSRSTAAVSIAAINSIGNLGGFVGPYAMGWAKTATGSPLGGLLFLAVLLVISFFMTWFMRFPAPDADDSPTGQFHAGRTSSRKA</sequence>
<gene>
    <name evidence="8" type="primary">ttuB</name>
    <name evidence="8" type="ORF">AGR7C_Lc100077</name>
</gene>
<keyword evidence="2" id="KW-0813">Transport</keyword>
<evidence type="ECO:0000256" key="5">
    <source>
        <dbReference type="ARBA" id="ARBA00023136"/>
    </source>
</evidence>
<dbReference type="CDD" id="cd17319">
    <property type="entry name" value="MFS_ExuT_GudP_like"/>
    <property type="match status" value="1"/>
</dbReference>
<evidence type="ECO:0000256" key="6">
    <source>
        <dbReference type="SAM" id="Phobius"/>
    </source>
</evidence>
<evidence type="ECO:0000256" key="1">
    <source>
        <dbReference type="ARBA" id="ARBA00004141"/>
    </source>
</evidence>
<dbReference type="AlphaFoldDB" id="A0A1S7QRC7"/>
<feature type="transmembrane region" description="Helical" evidence="6">
    <location>
        <begin position="54"/>
        <end position="74"/>
    </location>
</feature>
<feature type="domain" description="Major facilitator superfamily (MFS) profile" evidence="7">
    <location>
        <begin position="21"/>
        <end position="428"/>
    </location>
</feature>
<name>A0A1S7QRC7_9HYPH</name>
<feature type="transmembrane region" description="Helical" evidence="6">
    <location>
        <begin position="86"/>
        <end position="106"/>
    </location>
</feature>
<comment type="subcellular location">
    <subcellularLocation>
        <location evidence="1">Membrane</location>
        <topology evidence="1">Multi-pass membrane protein</topology>
    </subcellularLocation>
</comment>
<feature type="transmembrane region" description="Helical" evidence="6">
    <location>
        <begin position="370"/>
        <end position="391"/>
    </location>
</feature>
<dbReference type="Gene3D" id="1.20.1250.20">
    <property type="entry name" value="MFS general substrate transporter like domains"/>
    <property type="match status" value="2"/>
</dbReference>
<protein>
    <submittedName>
        <fullName evidence="8">Putative tartrate transporter</fullName>
    </submittedName>
</protein>
<feature type="transmembrane region" description="Helical" evidence="6">
    <location>
        <begin position="17"/>
        <end position="34"/>
    </location>
</feature>
<dbReference type="PANTHER" id="PTHR43791">
    <property type="entry name" value="PERMEASE-RELATED"/>
    <property type="match status" value="1"/>
</dbReference>
<feature type="transmembrane region" description="Helical" evidence="6">
    <location>
        <begin position="403"/>
        <end position="423"/>
    </location>
</feature>
<dbReference type="InterPro" id="IPR020846">
    <property type="entry name" value="MFS_dom"/>
</dbReference>
<dbReference type="InterPro" id="IPR011701">
    <property type="entry name" value="MFS"/>
</dbReference>
<evidence type="ECO:0000256" key="4">
    <source>
        <dbReference type="ARBA" id="ARBA00022989"/>
    </source>
</evidence>
<dbReference type="FunFam" id="1.20.1250.20:FF:000018">
    <property type="entry name" value="MFS transporter permease"/>
    <property type="match status" value="1"/>
</dbReference>
<feature type="transmembrane region" description="Helical" evidence="6">
    <location>
        <begin position="146"/>
        <end position="167"/>
    </location>
</feature>
<dbReference type="GO" id="GO:0005886">
    <property type="term" value="C:plasma membrane"/>
    <property type="evidence" value="ECO:0007669"/>
    <property type="project" value="TreeGrafter"/>
</dbReference>
<accession>A0A1S7QRC7</accession>
<evidence type="ECO:0000256" key="3">
    <source>
        <dbReference type="ARBA" id="ARBA00022692"/>
    </source>
</evidence>
<keyword evidence="3 6" id="KW-0812">Transmembrane</keyword>
<feature type="transmembrane region" description="Helical" evidence="6">
    <location>
        <begin position="315"/>
        <end position="332"/>
    </location>
</feature>
<evidence type="ECO:0000256" key="2">
    <source>
        <dbReference type="ARBA" id="ARBA00022448"/>
    </source>
</evidence>
<dbReference type="PROSITE" id="PS50850">
    <property type="entry name" value="MFS"/>
    <property type="match status" value="1"/>
</dbReference>
<dbReference type="PANTHER" id="PTHR43791:SF100">
    <property type="entry name" value="SUGAR TRANSPORTER"/>
    <property type="match status" value="1"/>
</dbReference>
<keyword evidence="4 6" id="KW-1133">Transmembrane helix</keyword>
<dbReference type="GO" id="GO:0022857">
    <property type="term" value="F:transmembrane transporter activity"/>
    <property type="evidence" value="ECO:0007669"/>
    <property type="project" value="InterPro"/>
</dbReference>
<dbReference type="SUPFAM" id="SSF103473">
    <property type="entry name" value="MFS general substrate transporter"/>
    <property type="match status" value="1"/>
</dbReference>
<feature type="transmembrane region" description="Helical" evidence="6">
    <location>
        <begin position="112"/>
        <end position="134"/>
    </location>
</feature>
<dbReference type="EMBL" id="FBWG01000028">
    <property type="protein sequence ID" value="CUX40926.1"/>
    <property type="molecule type" value="Genomic_DNA"/>
</dbReference>
<feature type="transmembrane region" description="Helical" evidence="6">
    <location>
        <begin position="179"/>
        <end position="200"/>
    </location>
</feature>
<feature type="transmembrane region" description="Helical" evidence="6">
    <location>
        <begin position="284"/>
        <end position="303"/>
    </location>
</feature>
<evidence type="ECO:0000313" key="8">
    <source>
        <dbReference type="EMBL" id="CUX40926.1"/>
    </source>
</evidence>
<evidence type="ECO:0000259" key="7">
    <source>
        <dbReference type="PROSITE" id="PS50850"/>
    </source>
</evidence>
<reference evidence="8 9" key="1">
    <citation type="submission" date="2016-01" db="EMBL/GenBank/DDBJ databases">
        <authorList>
            <person name="Oliw E.H."/>
        </authorList>
    </citation>
    <scope>NUCLEOTIDE SEQUENCE [LARGE SCALE GENOMIC DNA]</scope>
    <source>
        <strain evidence="8 9">Zutra 3-1</strain>
    </source>
</reference>
<organism evidence="8 9">
    <name type="scientific">Agrobacterium deltaense Zutra 3/1</name>
    <dbReference type="NCBI Taxonomy" id="1183427"/>
    <lineage>
        <taxon>Bacteria</taxon>
        <taxon>Pseudomonadati</taxon>
        <taxon>Pseudomonadota</taxon>
        <taxon>Alphaproteobacteria</taxon>
        <taxon>Hyphomicrobiales</taxon>
        <taxon>Rhizobiaceae</taxon>
        <taxon>Rhizobium/Agrobacterium group</taxon>
        <taxon>Agrobacterium</taxon>
    </lineage>
</organism>